<feature type="compositionally biased region" description="Polar residues" evidence="4">
    <location>
        <begin position="1075"/>
        <end position="1085"/>
    </location>
</feature>
<proteinExistence type="inferred from homology"/>
<sequence length="1448" mass="169206">MICQKCGDSQLIKVSHIIAKEIYQQNLKHSVRKYIFENDFMNYLDYNDFKKARLIYAIENLQSNQMVKEYIIFVLNKSLKDQKYPNLGITTQLDKTNFTDSLKFNISQVQKQFQIDDSTLRFDSLIESGNLERVYQNSTYDYTLIMRGEYNPIKSNHMQWFYTHIYNFQSNKEYTFRVIPFTKFIKFLNIGQRVWLKQGNQKWQNIGEDYQLDPFYKNDRELYQLSFKFKTGPNIDRKARFKLAYLITSRVHSGETHVSFLFNAMLKYIISDEPDAIKLRQKFIFLLIPCMNPEGVILGNSRVNVLGYDLNRQWLNPDADLNPEINSLKKVMTQINNSQNIAFQNYSLSFTQCDYKITDDKLGTGRVVAWDEYGITNSFTFENSFFGYTDSDNKIQNYTKVDYLQLGSDFVMSLLEFQIVAQQLEKDLVQSNGWLRPNKLLQITGESALELAKKQAQNLKLLQERKINIDQYKDLMKNDDYYQMIKQMQAGQKKKKRTQQFETKISGELSKTEQFQKQQSSKIQYSFNNKKIIDHRNTQFFDLGKQSIHQMSENEYPFFNQLDDTSKEFDNFFAPQPCNYQQSNQGQNSQAQQNLVGGFSQDFMKIQISMKNSSKASINQRQPSSQIDLDQLGQQLNQNKESELILSDINSPTNNQQINPEKQFIEHSPLKQTYNTSFHTPKNRNPTNYNNRQNINQASERIDFQANIEIQEPVGELNIKIKHIKQQSGPNITVNIKKINKKSFESKNQNLMEQSQMDNNLLNEVLNQADQIFSDDENYMPEYDWRNYFSVNEIQKVAEQISRGEEPLTERLESRNDQFEKIGRKIDGQNSFTTSSSIVHGNKQSSLQQSQTSVDNNSLIRRPVQNSQIPMRFSQEKDYKSGQQTPKMAQSQNNNRVKLRPLVQRNSVNENVKQSMKTSADVQYHQNMNNYYVAQKFLYSDQDIHQLQQQMRLTGQNNSKQQNYQRQESESDGKSEFNFGQNSPMPKPEMKFQISVRKISQDSIKIDNKVKKPFQTKKIATEPKDYQDQINNNIQIRDLKQRQQNTLKNIQQSQQNQRLGVIVSQQKSINHKQPFYQNVSQTKPTSQDDKLSSKRTNQSPRLVAHIPQLQQSQITDSTSDLETNIKNIDIKAYNQNQTKKNSGTVSRSRKIQEQITLNQTVFIKEQYPLFPIMNNDTVKIQNSNEKNNKALQPQINEPIKIMYQAQQHKQNSNLAFCTMFFKQTPSEVNSNVANNGTESAQFQFRRSRFKNRQNNPSRQNRNNESIDIKDNNNVQKQQKNIQASPKNYLADLSLPIVAQKSVSQPPVINQVIDIKEQYLNDTLSNQLYSQINTHNSTSPKRKPIFSMESPKISIEQKKNNLGIYTKQTSIVQIDKSEKIAEFSKQISQDELEDSQLRRQIQDILVNMRENNVKIQKAQAFIGLGSRSKHFRINKSIYNGQKLPVYLQK</sequence>
<keyword evidence="7" id="KW-1185">Reference proteome</keyword>
<evidence type="ECO:0000256" key="2">
    <source>
        <dbReference type="ARBA" id="ARBA00005988"/>
    </source>
</evidence>
<evidence type="ECO:0000256" key="4">
    <source>
        <dbReference type="SAM" id="MobiDB-lite"/>
    </source>
</evidence>
<dbReference type="PANTHER" id="PTHR12756">
    <property type="entry name" value="CYTOSOLIC CARBOXYPEPTIDASE"/>
    <property type="match status" value="1"/>
</dbReference>
<feature type="region of interest" description="Disordered" evidence="4">
    <location>
        <begin position="1073"/>
        <end position="1101"/>
    </location>
</feature>
<evidence type="ECO:0000313" key="6">
    <source>
        <dbReference type="EMBL" id="CDW87666.1"/>
    </source>
</evidence>
<dbReference type="PROSITE" id="PS52035">
    <property type="entry name" value="PEPTIDASE_M14"/>
    <property type="match status" value="1"/>
</dbReference>
<evidence type="ECO:0000259" key="5">
    <source>
        <dbReference type="PROSITE" id="PS52035"/>
    </source>
</evidence>
<evidence type="ECO:0000256" key="3">
    <source>
        <dbReference type="PROSITE-ProRule" id="PRU01379"/>
    </source>
</evidence>
<dbReference type="GO" id="GO:0008270">
    <property type="term" value="F:zinc ion binding"/>
    <property type="evidence" value="ECO:0007669"/>
    <property type="project" value="InterPro"/>
</dbReference>
<organism evidence="6 7">
    <name type="scientific">Stylonychia lemnae</name>
    <name type="common">Ciliate</name>
    <dbReference type="NCBI Taxonomy" id="5949"/>
    <lineage>
        <taxon>Eukaryota</taxon>
        <taxon>Sar</taxon>
        <taxon>Alveolata</taxon>
        <taxon>Ciliophora</taxon>
        <taxon>Intramacronucleata</taxon>
        <taxon>Spirotrichea</taxon>
        <taxon>Stichotrichia</taxon>
        <taxon>Sporadotrichida</taxon>
        <taxon>Oxytrichidae</taxon>
        <taxon>Stylonychinae</taxon>
        <taxon>Stylonychia</taxon>
    </lineage>
</organism>
<dbReference type="PANTHER" id="PTHR12756:SF11">
    <property type="entry name" value="CYTOSOLIC CARBOXYPEPTIDASE 1"/>
    <property type="match status" value="1"/>
</dbReference>
<feature type="active site" description="Proton donor/acceptor" evidence="3">
    <location>
        <position position="382"/>
    </location>
</feature>
<dbReference type="Proteomes" id="UP000039865">
    <property type="component" value="Unassembled WGS sequence"/>
</dbReference>
<feature type="region of interest" description="Disordered" evidence="4">
    <location>
        <begin position="832"/>
        <end position="854"/>
    </location>
</feature>
<feature type="compositionally biased region" description="Polar residues" evidence="4">
    <location>
        <begin position="955"/>
        <end position="966"/>
    </location>
</feature>
<dbReference type="SUPFAM" id="SSF53187">
    <property type="entry name" value="Zn-dependent exopeptidases"/>
    <property type="match status" value="1"/>
</dbReference>
<feature type="compositionally biased region" description="Low complexity" evidence="4">
    <location>
        <begin position="1252"/>
        <end position="1263"/>
    </location>
</feature>
<dbReference type="InterPro" id="IPR000834">
    <property type="entry name" value="Peptidase_M14"/>
</dbReference>
<dbReference type="OrthoDB" id="10253041at2759"/>
<evidence type="ECO:0000256" key="1">
    <source>
        <dbReference type="ARBA" id="ARBA00001947"/>
    </source>
</evidence>
<comment type="similarity">
    <text evidence="2 3">Belongs to the peptidase M14 family.</text>
</comment>
<dbReference type="InParanoid" id="A0A078B005"/>
<feature type="compositionally biased region" description="Polar residues" evidence="4">
    <location>
        <begin position="881"/>
        <end position="896"/>
    </location>
</feature>
<name>A0A078B005_STYLE</name>
<feature type="region of interest" description="Disordered" evidence="4">
    <location>
        <begin position="955"/>
        <end position="988"/>
    </location>
</feature>
<comment type="cofactor">
    <cofactor evidence="1">
        <name>Zn(2+)</name>
        <dbReference type="ChEBI" id="CHEBI:29105"/>
    </cofactor>
</comment>
<dbReference type="Gene3D" id="3.40.630.10">
    <property type="entry name" value="Zn peptidases"/>
    <property type="match status" value="1"/>
</dbReference>
<feature type="compositionally biased region" description="Low complexity" evidence="4">
    <location>
        <begin position="1271"/>
        <end position="1281"/>
    </location>
</feature>
<dbReference type="GO" id="GO:0006508">
    <property type="term" value="P:proteolysis"/>
    <property type="evidence" value="ECO:0007669"/>
    <property type="project" value="InterPro"/>
</dbReference>
<evidence type="ECO:0000313" key="7">
    <source>
        <dbReference type="Proteomes" id="UP000039865"/>
    </source>
</evidence>
<feature type="domain" description="Peptidase M14" evidence="5">
    <location>
        <begin position="186"/>
        <end position="418"/>
    </location>
</feature>
<gene>
    <name evidence="6" type="primary">Contig8843.g9450</name>
    <name evidence="6" type="ORF">STYLEM_16776</name>
</gene>
<feature type="region of interest" description="Disordered" evidence="4">
    <location>
        <begin position="875"/>
        <end position="899"/>
    </location>
</feature>
<reference evidence="6 7" key="1">
    <citation type="submission" date="2014-06" db="EMBL/GenBank/DDBJ databases">
        <authorList>
            <person name="Swart Estienne"/>
        </authorList>
    </citation>
    <scope>NUCLEOTIDE SEQUENCE [LARGE SCALE GENOMIC DNA]</scope>
    <source>
        <strain evidence="6 7">130c</strain>
    </source>
</reference>
<protein>
    <recommendedName>
        <fullName evidence="5">Peptidase M14 domain-containing protein</fullName>
    </recommendedName>
</protein>
<dbReference type="InterPro" id="IPR050821">
    <property type="entry name" value="Cytosolic_carboxypeptidase"/>
</dbReference>
<dbReference type="EMBL" id="CCKQ01015821">
    <property type="protein sequence ID" value="CDW87666.1"/>
    <property type="molecule type" value="Genomic_DNA"/>
</dbReference>
<dbReference type="GO" id="GO:0004181">
    <property type="term" value="F:metallocarboxypeptidase activity"/>
    <property type="evidence" value="ECO:0007669"/>
    <property type="project" value="InterPro"/>
</dbReference>
<feature type="region of interest" description="Disordered" evidence="4">
    <location>
        <begin position="1247"/>
        <end position="1281"/>
    </location>
</feature>
<accession>A0A078B005</accession>